<feature type="compositionally biased region" description="Pro residues" evidence="1">
    <location>
        <begin position="99"/>
        <end position="111"/>
    </location>
</feature>
<evidence type="ECO:0000256" key="1">
    <source>
        <dbReference type="SAM" id="MobiDB-lite"/>
    </source>
</evidence>
<reference evidence="3 4" key="1">
    <citation type="submission" date="2020-08" db="EMBL/GenBank/DDBJ databases">
        <title>A Genomic Blueprint of the Chicken Gut Microbiome.</title>
        <authorList>
            <person name="Gilroy R."/>
            <person name="Ravi A."/>
            <person name="Getino M."/>
            <person name="Pursley I."/>
            <person name="Horton D.L."/>
            <person name="Alikhan N.-F."/>
            <person name="Baker D."/>
            <person name="Gharbi K."/>
            <person name="Hall N."/>
            <person name="Watson M."/>
            <person name="Adriaenssens E.M."/>
            <person name="Foster-Nyarko E."/>
            <person name="Jarju S."/>
            <person name="Secka A."/>
            <person name="Antonio M."/>
            <person name="Oren A."/>
            <person name="Chaudhuri R."/>
            <person name="La Ragione R.M."/>
            <person name="Hildebrand F."/>
            <person name="Pallen M.J."/>
        </authorList>
    </citation>
    <scope>NUCLEOTIDE SEQUENCE [LARGE SCALE GENOMIC DNA]</scope>
    <source>
        <strain evidence="3 4">Re57</strain>
    </source>
</reference>
<feature type="compositionally biased region" description="Pro residues" evidence="1">
    <location>
        <begin position="1"/>
        <end position="17"/>
    </location>
</feature>
<organism evidence="3 4">
    <name type="scientific">Brevibacterium gallinarum</name>
    <dbReference type="NCBI Taxonomy" id="2762220"/>
    <lineage>
        <taxon>Bacteria</taxon>
        <taxon>Bacillati</taxon>
        <taxon>Actinomycetota</taxon>
        <taxon>Actinomycetes</taxon>
        <taxon>Micrococcales</taxon>
        <taxon>Brevibacteriaceae</taxon>
        <taxon>Brevibacterium</taxon>
    </lineage>
</organism>
<accession>A0ABR8WXC8</accession>
<dbReference type="EMBL" id="JACSPY010000017">
    <property type="protein sequence ID" value="MBD8021660.1"/>
    <property type="molecule type" value="Genomic_DNA"/>
</dbReference>
<feature type="transmembrane region" description="Helical" evidence="2">
    <location>
        <begin position="129"/>
        <end position="150"/>
    </location>
</feature>
<feature type="region of interest" description="Disordered" evidence="1">
    <location>
        <begin position="1"/>
        <end position="121"/>
    </location>
</feature>
<keyword evidence="4" id="KW-1185">Reference proteome</keyword>
<feature type="compositionally biased region" description="Low complexity" evidence="1">
    <location>
        <begin position="79"/>
        <end position="98"/>
    </location>
</feature>
<name>A0ABR8WXC8_9MICO</name>
<comment type="caution">
    <text evidence="3">The sequence shown here is derived from an EMBL/GenBank/DDBJ whole genome shotgun (WGS) entry which is preliminary data.</text>
</comment>
<feature type="compositionally biased region" description="Low complexity" evidence="1">
    <location>
        <begin position="52"/>
        <end position="66"/>
    </location>
</feature>
<keyword evidence="2" id="KW-1133">Transmembrane helix</keyword>
<evidence type="ECO:0000313" key="3">
    <source>
        <dbReference type="EMBL" id="MBD8021660.1"/>
    </source>
</evidence>
<dbReference type="Proteomes" id="UP000651517">
    <property type="component" value="Unassembled WGS sequence"/>
</dbReference>
<evidence type="ECO:0008006" key="5">
    <source>
        <dbReference type="Google" id="ProtNLM"/>
    </source>
</evidence>
<protein>
    <recommendedName>
        <fullName evidence="5">DUF4352 domain-containing protein</fullName>
    </recommendedName>
</protein>
<keyword evidence="2" id="KW-0812">Transmembrane</keyword>
<evidence type="ECO:0000256" key="2">
    <source>
        <dbReference type="SAM" id="Phobius"/>
    </source>
</evidence>
<sequence length="460" mass="47860">MNSGPTPPPMPPQPPHGPGGSSGAGAPGPNSGGPQGPYSGGPQGPYSGGPQGPYSGSPQGPYSGGSQDTGPTYSAAPIGSNPTGGASAASGPAGGSVPQPAPAPGYAPGPGGPHQADGQQKGKKSKLPLFLSLGAVALVLILVLVGFFVVRSVNNNKYGPDTVAEEYLAAIEAGNMDKANEITKATAPDGASEKLLVQPIVDGSQDKITDTKVVETTRNGDSAKIHTQYSLGGQPYDLVLTATKDGRQGMFFDKWKLEPPVLPTIALEVPPISGSTINGQEFTPEAGRVEYAVWPGRYDVSTPESKYITSAEGNATVGFADEEAPQAATVKLSVEATDAFDTDVKKLVEDKVKECAKEKKTSVDGCPMVNISWNDDKGKEAADKVNEKTIERSIEKMPSIRTMLSPDGSGGSFYTESDKVGKMKMKAKSKDGRYRWDGTVDFETNGSVKMDGDKLTVDFY</sequence>
<proteinExistence type="predicted"/>
<dbReference type="RefSeq" id="WP_191727139.1">
    <property type="nucleotide sequence ID" value="NZ_JACSPY010000017.1"/>
</dbReference>
<keyword evidence="2" id="KW-0472">Membrane</keyword>
<evidence type="ECO:0000313" key="4">
    <source>
        <dbReference type="Proteomes" id="UP000651517"/>
    </source>
</evidence>
<gene>
    <name evidence="3" type="ORF">H9634_12800</name>
</gene>
<feature type="compositionally biased region" description="Gly residues" evidence="1">
    <location>
        <begin position="18"/>
        <end position="51"/>
    </location>
</feature>